<proteinExistence type="predicted"/>
<keyword evidence="2" id="KW-1185">Reference proteome</keyword>
<sequence>HRMMSSDDEFDNDSELLNTLAQLHGLVYTPRLSSDNYNQNLNTTNLLNEKNQQQDKDLSNSIHCHESQKENNFERKGGQLPSTNFSLTSLTSSGLLNDDESHSVDIMVDSDGSSSLITSTNEFN</sequence>
<gene>
    <name evidence="1" type="ORF">UJA718_LOCUS42036</name>
</gene>
<dbReference type="AlphaFoldDB" id="A0A821Q6Z0"/>
<name>A0A821Q6Z0_9BILA</name>
<dbReference type="EMBL" id="CAJOBP010052391">
    <property type="protein sequence ID" value="CAF4818152.1"/>
    <property type="molecule type" value="Genomic_DNA"/>
</dbReference>
<protein>
    <submittedName>
        <fullName evidence="1">Uncharacterized protein</fullName>
    </submittedName>
</protein>
<reference evidence="1" key="1">
    <citation type="submission" date="2021-02" db="EMBL/GenBank/DDBJ databases">
        <authorList>
            <person name="Nowell W R."/>
        </authorList>
    </citation>
    <scope>NUCLEOTIDE SEQUENCE</scope>
</reference>
<feature type="non-terminal residue" evidence="1">
    <location>
        <position position="124"/>
    </location>
</feature>
<comment type="caution">
    <text evidence="1">The sequence shown here is derived from an EMBL/GenBank/DDBJ whole genome shotgun (WGS) entry which is preliminary data.</text>
</comment>
<evidence type="ECO:0000313" key="1">
    <source>
        <dbReference type="EMBL" id="CAF4818152.1"/>
    </source>
</evidence>
<accession>A0A821Q6Z0</accession>
<feature type="non-terminal residue" evidence="1">
    <location>
        <position position="1"/>
    </location>
</feature>
<organism evidence="1 2">
    <name type="scientific">Rotaria socialis</name>
    <dbReference type="NCBI Taxonomy" id="392032"/>
    <lineage>
        <taxon>Eukaryota</taxon>
        <taxon>Metazoa</taxon>
        <taxon>Spiralia</taxon>
        <taxon>Gnathifera</taxon>
        <taxon>Rotifera</taxon>
        <taxon>Eurotatoria</taxon>
        <taxon>Bdelloidea</taxon>
        <taxon>Philodinida</taxon>
        <taxon>Philodinidae</taxon>
        <taxon>Rotaria</taxon>
    </lineage>
</organism>
<evidence type="ECO:0000313" key="2">
    <source>
        <dbReference type="Proteomes" id="UP000663873"/>
    </source>
</evidence>
<dbReference type="Proteomes" id="UP000663873">
    <property type="component" value="Unassembled WGS sequence"/>
</dbReference>